<evidence type="ECO:0000256" key="17">
    <source>
        <dbReference type="ARBA" id="ARBA00048623"/>
    </source>
</evidence>
<feature type="transmembrane region" description="Helical" evidence="19">
    <location>
        <begin position="245"/>
        <end position="263"/>
    </location>
</feature>
<evidence type="ECO:0000256" key="16">
    <source>
        <dbReference type="ARBA" id="ARBA00032853"/>
    </source>
</evidence>
<keyword evidence="11 19" id="KW-0460">Magnesium</keyword>
<evidence type="ECO:0000256" key="7">
    <source>
        <dbReference type="ARBA" id="ARBA00022475"/>
    </source>
</evidence>
<evidence type="ECO:0000256" key="10">
    <source>
        <dbReference type="ARBA" id="ARBA00022692"/>
    </source>
</evidence>
<evidence type="ECO:0000256" key="9">
    <source>
        <dbReference type="ARBA" id="ARBA00022679"/>
    </source>
</evidence>
<keyword evidence="8 19" id="KW-0169">Cobalamin biosynthesis</keyword>
<evidence type="ECO:0000256" key="18">
    <source>
        <dbReference type="ARBA" id="ARBA00049504"/>
    </source>
</evidence>
<dbReference type="PANTHER" id="PTHR34148:SF1">
    <property type="entry name" value="ADENOSYLCOBINAMIDE-GDP RIBAZOLETRANSFERASE"/>
    <property type="match status" value="1"/>
</dbReference>
<comment type="function">
    <text evidence="14 19">Joins adenosylcobinamide-GDP and alpha-ribazole to generate adenosylcobalamin (Ado-cobalamin). Also synthesizes adenosylcobalamin 5'-phosphate from adenosylcobinamide-GDP and alpha-ribazole 5'-phosphate.</text>
</comment>
<dbReference type="InterPro" id="IPR003805">
    <property type="entry name" value="CobS"/>
</dbReference>
<comment type="caution">
    <text evidence="20">The sequence shown here is derived from an EMBL/GenBank/DDBJ whole genome shotgun (WGS) entry which is preliminary data.</text>
</comment>
<dbReference type="GO" id="GO:0009236">
    <property type="term" value="P:cobalamin biosynthetic process"/>
    <property type="evidence" value="ECO:0007669"/>
    <property type="project" value="UniProtKB-UniRule"/>
</dbReference>
<comment type="subcellular location">
    <subcellularLocation>
        <location evidence="2 19">Cell membrane</location>
        <topology evidence="2 19">Multi-pass membrane protein</topology>
    </subcellularLocation>
</comment>
<dbReference type="AlphaFoldDB" id="A0A519BNU6"/>
<keyword evidence="7 19" id="KW-1003">Cell membrane</keyword>
<evidence type="ECO:0000313" key="20">
    <source>
        <dbReference type="EMBL" id="RZD18945.1"/>
    </source>
</evidence>
<comment type="catalytic activity">
    <reaction evidence="18 19">
        <text>alpha-ribazole 5'-phosphate + adenosylcob(III)inamide-GDP = adenosylcob(III)alamin 5'-phosphate + GMP + H(+)</text>
        <dbReference type="Rhea" id="RHEA:23560"/>
        <dbReference type="ChEBI" id="CHEBI:15378"/>
        <dbReference type="ChEBI" id="CHEBI:57918"/>
        <dbReference type="ChEBI" id="CHEBI:58115"/>
        <dbReference type="ChEBI" id="CHEBI:60487"/>
        <dbReference type="ChEBI" id="CHEBI:60493"/>
        <dbReference type="EC" id="2.7.8.26"/>
    </reaction>
</comment>
<comment type="pathway">
    <text evidence="3 19">Cofactor biosynthesis; adenosylcobalamin biosynthesis; adenosylcobalamin from cob(II)yrinate a,c-diamide: step 7/7.</text>
</comment>
<comment type="cofactor">
    <cofactor evidence="1 19">
        <name>Mg(2+)</name>
        <dbReference type="ChEBI" id="CHEBI:18420"/>
    </cofactor>
</comment>
<reference evidence="20 21" key="1">
    <citation type="journal article" date="2019" name="ISME J.">
        <title>Insights into ecological role of a new deltaproteobacterial order Candidatus Acidulodesulfobacterales by metagenomics and metatranscriptomics.</title>
        <authorList>
            <person name="Tan S."/>
            <person name="Liu J."/>
            <person name="Fang Y."/>
            <person name="Hedlund B.P."/>
            <person name="Lian Z.H."/>
            <person name="Huang L.Y."/>
            <person name="Li J.T."/>
            <person name="Huang L.N."/>
            <person name="Li W.J."/>
            <person name="Jiang H.C."/>
            <person name="Dong H.L."/>
            <person name="Shu W.S."/>
        </authorList>
    </citation>
    <scope>NUCLEOTIDE SEQUENCE [LARGE SCALE GENOMIC DNA]</scope>
    <source>
        <strain evidence="20">AP1</strain>
    </source>
</reference>
<dbReference type="GO" id="GO:0005886">
    <property type="term" value="C:plasma membrane"/>
    <property type="evidence" value="ECO:0007669"/>
    <property type="project" value="UniProtKB-SubCell"/>
</dbReference>
<dbReference type="Pfam" id="PF02654">
    <property type="entry name" value="CobS"/>
    <property type="match status" value="1"/>
</dbReference>
<evidence type="ECO:0000256" key="14">
    <source>
        <dbReference type="ARBA" id="ARBA00025228"/>
    </source>
</evidence>
<evidence type="ECO:0000256" key="3">
    <source>
        <dbReference type="ARBA" id="ARBA00004663"/>
    </source>
</evidence>
<evidence type="ECO:0000256" key="12">
    <source>
        <dbReference type="ARBA" id="ARBA00022989"/>
    </source>
</evidence>
<evidence type="ECO:0000256" key="2">
    <source>
        <dbReference type="ARBA" id="ARBA00004651"/>
    </source>
</evidence>
<dbReference type="GO" id="GO:0008818">
    <property type="term" value="F:cobalamin 5'-phosphate synthase activity"/>
    <property type="evidence" value="ECO:0007669"/>
    <property type="project" value="UniProtKB-UniRule"/>
</dbReference>
<evidence type="ECO:0000256" key="13">
    <source>
        <dbReference type="ARBA" id="ARBA00023136"/>
    </source>
</evidence>
<organism evidence="20 21">
    <name type="scientific">Candidatus Acididesulfobacter diazotrophicus</name>
    <dbReference type="NCBI Taxonomy" id="2597226"/>
    <lineage>
        <taxon>Bacteria</taxon>
        <taxon>Deltaproteobacteria</taxon>
        <taxon>Candidatus Acidulodesulfobacterales</taxon>
        <taxon>Candidatus Acididesulfobacter</taxon>
    </lineage>
</organism>
<name>A0A519BNU6_9DELT</name>
<evidence type="ECO:0000256" key="8">
    <source>
        <dbReference type="ARBA" id="ARBA00022573"/>
    </source>
</evidence>
<dbReference type="EMBL" id="SGBB01000004">
    <property type="protein sequence ID" value="RZD18945.1"/>
    <property type="molecule type" value="Genomic_DNA"/>
</dbReference>
<evidence type="ECO:0000256" key="4">
    <source>
        <dbReference type="ARBA" id="ARBA00010561"/>
    </source>
</evidence>
<feature type="transmembrane region" description="Helical" evidence="19">
    <location>
        <begin position="298"/>
        <end position="316"/>
    </location>
</feature>
<accession>A0A519BNU6</accession>
<evidence type="ECO:0000256" key="15">
    <source>
        <dbReference type="ARBA" id="ARBA00032605"/>
    </source>
</evidence>
<keyword evidence="13 19" id="KW-0472">Membrane</keyword>
<dbReference type="GO" id="GO:0051073">
    <property type="term" value="F:adenosylcobinamide-GDP ribazoletransferase activity"/>
    <property type="evidence" value="ECO:0007669"/>
    <property type="project" value="UniProtKB-UniRule"/>
</dbReference>
<evidence type="ECO:0000256" key="19">
    <source>
        <dbReference type="HAMAP-Rule" id="MF_00719"/>
    </source>
</evidence>
<protein>
    <recommendedName>
        <fullName evidence="6 19">Adenosylcobinamide-GDP ribazoletransferase</fullName>
        <ecNumber evidence="5 19">2.7.8.26</ecNumber>
    </recommendedName>
    <alternativeName>
        <fullName evidence="16 19">Cobalamin synthase</fullName>
    </alternativeName>
    <alternativeName>
        <fullName evidence="15 19">Cobalamin-5'-phosphate synthase</fullName>
    </alternativeName>
</protein>
<feature type="transmembrane region" description="Helical" evidence="19">
    <location>
        <begin position="172"/>
        <end position="191"/>
    </location>
</feature>
<keyword evidence="10 19" id="KW-0812">Transmembrane</keyword>
<comment type="similarity">
    <text evidence="4 19">Belongs to the CobS family.</text>
</comment>
<dbReference type="PANTHER" id="PTHR34148">
    <property type="entry name" value="ADENOSYLCOBINAMIDE-GDP RIBAZOLETRANSFERASE"/>
    <property type="match status" value="1"/>
</dbReference>
<dbReference type="Proteomes" id="UP000319296">
    <property type="component" value="Unassembled WGS sequence"/>
</dbReference>
<evidence type="ECO:0000256" key="1">
    <source>
        <dbReference type="ARBA" id="ARBA00001946"/>
    </source>
</evidence>
<gene>
    <name evidence="19" type="primary">cobS</name>
    <name evidence="20" type="ORF">EVG15_03805</name>
</gene>
<proteinExistence type="inferred from homology"/>
<evidence type="ECO:0000256" key="6">
    <source>
        <dbReference type="ARBA" id="ARBA00015850"/>
    </source>
</evidence>
<keyword evidence="12 19" id="KW-1133">Transmembrane helix</keyword>
<dbReference type="EC" id="2.7.8.26" evidence="5 19"/>
<dbReference type="HAMAP" id="MF_00719">
    <property type="entry name" value="CobS"/>
    <property type="match status" value="1"/>
</dbReference>
<evidence type="ECO:0000256" key="5">
    <source>
        <dbReference type="ARBA" id="ARBA00013200"/>
    </source>
</evidence>
<feature type="transmembrane region" description="Helical" evidence="19">
    <location>
        <begin position="203"/>
        <end position="225"/>
    </location>
</feature>
<sequence>MNIVKNFLNAISFLTIFNFNSVNSSDKNKIFKSGADLSGDINTCICSNTEIGEGIGASNFFKVRSGGFDEINKVDNVDNSLDNTNNSLVKSIKFFPLAGLFIGLIIAFIYIIFDKITSSGSIASIISVLGLFIVTGGLHFDGLSDTSDGLMAFLKTGDKNIFYKAMKDLNTGLAGTISVIFYIIILYEIILDFNFFQADQKIYGIYALITFPVIGRYVIVLMSYFTVTPENFKGIGSIFTEGTDMLSFIMASLITLIIVFLFFGFSGLFALLVSSFIILIICYFFMKKFGGINGDMLGFGVKISEIVFLISLLGFIKTSF</sequence>
<feature type="transmembrane region" description="Helical" evidence="19">
    <location>
        <begin position="268"/>
        <end position="286"/>
    </location>
</feature>
<dbReference type="UniPathway" id="UPA00148">
    <property type="reaction ID" value="UER00238"/>
</dbReference>
<evidence type="ECO:0000313" key="21">
    <source>
        <dbReference type="Proteomes" id="UP000319296"/>
    </source>
</evidence>
<evidence type="ECO:0000256" key="11">
    <source>
        <dbReference type="ARBA" id="ARBA00022842"/>
    </source>
</evidence>
<keyword evidence="9 19" id="KW-0808">Transferase</keyword>
<feature type="transmembrane region" description="Helical" evidence="19">
    <location>
        <begin position="120"/>
        <end position="140"/>
    </location>
</feature>
<comment type="catalytic activity">
    <reaction evidence="17 19">
        <text>alpha-ribazole + adenosylcob(III)inamide-GDP = adenosylcob(III)alamin + GMP + H(+)</text>
        <dbReference type="Rhea" id="RHEA:16049"/>
        <dbReference type="ChEBI" id="CHEBI:10329"/>
        <dbReference type="ChEBI" id="CHEBI:15378"/>
        <dbReference type="ChEBI" id="CHEBI:18408"/>
        <dbReference type="ChEBI" id="CHEBI:58115"/>
        <dbReference type="ChEBI" id="CHEBI:60487"/>
        <dbReference type="EC" id="2.7.8.26"/>
    </reaction>
</comment>
<feature type="transmembrane region" description="Helical" evidence="19">
    <location>
        <begin position="94"/>
        <end position="113"/>
    </location>
</feature>